<evidence type="ECO:0000313" key="3">
    <source>
        <dbReference type="EMBL" id="KYD28584.1"/>
    </source>
</evidence>
<protein>
    <submittedName>
        <fullName evidence="3">Uncharacterized protein</fullName>
    </submittedName>
</protein>
<keyword evidence="2" id="KW-0812">Transmembrane</keyword>
<gene>
    <name evidence="3" type="ORF">B4109_3047</name>
</gene>
<evidence type="ECO:0000256" key="2">
    <source>
        <dbReference type="SAM" id="Phobius"/>
    </source>
</evidence>
<proteinExistence type="predicted"/>
<name>A0A150MVX8_GEOSE</name>
<evidence type="ECO:0000256" key="1">
    <source>
        <dbReference type="SAM" id="Coils"/>
    </source>
</evidence>
<comment type="caution">
    <text evidence="3">The sequence shown here is derived from an EMBL/GenBank/DDBJ whole genome shotgun (WGS) entry which is preliminary data.</text>
</comment>
<feature type="coiled-coil region" evidence="1">
    <location>
        <begin position="22"/>
        <end position="77"/>
    </location>
</feature>
<accession>A0A150MVX8</accession>
<feature type="transmembrane region" description="Helical" evidence="2">
    <location>
        <begin position="87"/>
        <end position="111"/>
    </location>
</feature>
<keyword evidence="2" id="KW-0472">Membrane</keyword>
<organism evidence="3 4">
    <name type="scientific">Geobacillus stearothermophilus</name>
    <name type="common">Bacillus stearothermophilus</name>
    <dbReference type="NCBI Taxonomy" id="1422"/>
    <lineage>
        <taxon>Bacteria</taxon>
        <taxon>Bacillati</taxon>
        <taxon>Bacillota</taxon>
        <taxon>Bacilli</taxon>
        <taxon>Bacillales</taxon>
        <taxon>Anoxybacillaceae</taxon>
        <taxon>Geobacillus</taxon>
    </lineage>
</organism>
<reference evidence="3 4" key="1">
    <citation type="submission" date="2016-01" db="EMBL/GenBank/DDBJ databases">
        <title>Draft Genome Sequences of Seven Thermophilic Sporeformers Isolated from Foods.</title>
        <authorList>
            <person name="Berendsen E.M."/>
            <person name="Wells-Bennik M.H."/>
            <person name="Krawcyk A.O."/>
            <person name="De Jong A."/>
            <person name="Holsappel S."/>
            <person name="Eijlander R.T."/>
            <person name="Kuipers O.P."/>
        </authorList>
    </citation>
    <scope>NUCLEOTIDE SEQUENCE [LARGE SCALE GENOMIC DNA]</scope>
    <source>
        <strain evidence="3 4">B4109</strain>
    </source>
</reference>
<keyword evidence="1" id="KW-0175">Coiled coil</keyword>
<sequence length="124" mass="13790">MGISPHDGNGVTITLREIYDSLNGVSSSLDRLEQRIIRLEEKTSVASEADERSRSALKKAEEAFQKASEALVLIQEKEAEKKEFKKMWFSAILTAITPWLLGFLFALIYLVQKGAFPLGAFPGT</sequence>
<evidence type="ECO:0000313" key="4">
    <source>
        <dbReference type="Proteomes" id="UP000075424"/>
    </source>
</evidence>
<keyword evidence="2" id="KW-1133">Transmembrane helix</keyword>
<dbReference type="Proteomes" id="UP000075424">
    <property type="component" value="Unassembled WGS sequence"/>
</dbReference>
<dbReference type="AlphaFoldDB" id="A0A150MVX8"/>
<dbReference type="PATRIC" id="fig|1422.18.peg.2044"/>
<dbReference type="EMBL" id="LQYV01000024">
    <property type="protein sequence ID" value="KYD28584.1"/>
    <property type="molecule type" value="Genomic_DNA"/>
</dbReference>